<feature type="transmembrane region" description="Helical" evidence="10">
    <location>
        <begin position="196"/>
        <end position="216"/>
    </location>
</feature>
<keyword evidence="15" id="KW-1185">Reference proteome</keyword>
<evidence type="ECO:0000256" key="2">
    <source>
        <dbReference type="ARBA" id="ARBA00004922"/>
    </source>
</evidence>
<name>A0A3N3ZQ17_9MICC</name>
<protein>
    <recommendedName>
        <fullName evidence="9 10">Polyprenol-phosphate-mannose--protein mannosyltransferase</fullName>
        <ecNumber evidence="10">2.4.1.-</ecNumber>
    </recommendedName>
</protein>
<reference evidence="14 15" key="1">
    <citation type="submission" date="2018-10" db="EMBL/GenBank/DDBJ databases">
        <title>Kocuria sp. M5W7-7, whole genome shotgun sequence.</title>
        <authorList>
            <person name="Tuo L."/>
        </authorList>
    </citation>
    <scope>NUCLEOTIDE SEQUENCE [LARGE SCALE GENOMIC DNA]</scope>
    <source>
        <strain evidence="14 15">M5W7-7</strain>
    </source>
</reference>
<evidence type="ECO:0000313" key="15">
    <source>
        <dbReference type="Proteomes" id="UP000270616"/>
    </source>
</evidence>
<dbReference type="EC" id="2.4.1.-" evidence="10"/>
<feature type="transmembrane region" description="Helical" evidence="10">
    <location>
        <begin position="478"/>
        <end position="500"/>
    </location>
</feature>
<evidence type="ECO:0000256" key="5">
    <source>
        <dbReference type="ARBA" id="ARBA00022679"/>
    </source>
</evidence>
<feature type="region of interest" description="Disordered" evidence="11">
    <location>
        <begin position="1"/>
        <end position="31"/>
    </location>
</feature>
<evidence type="ECO:0000256" key="1">
    <source>
        <dbReference type="ARBA" id="ARBA00004127"/>
    </source>
</evidence>
<evidence type="ECO:0000256" key="4">
    <source>
        <dbReference type="ARBA" id="ARBA00022676"/>
    </source>
</evidence>
<comment type="pathway">
    <text evidence="2 10">Protein modification; protein glycosylation.</text>
</comment>
<comment type="caution">
    <text evidence="14">The sequence shown here is derived from an EMBL/GenBank/DDBJ whole genome shotgun (WGS) entry which is preliminary data.</text>
</comment>
<keyword evidence="5 10" id="KW-0808">Transferase</keyword>
<dbReference type="OrthoDB" id="9776737at2"/>
<comment type="similarity">
    <text evidence="3 10">Belongs to the glycosyltransferase 39 family.</text>
</comment>
<feature type="domain" description="Protein O-mannosyl-transferase C-terminal four TM" evidence="13">
    <location>
        <begin position="360"/>
        <end position="555"/>
    </location>
</feature>
<proteinExistence type="inferred from homology"/>
<keyword evidence="6 10" id="KW-0812">Transmembrane</keyword>
<evidence type="ECO:0000256" key="8">
    <source>
        <dbReference type="ARBA" id="ARBA00023136"/>
    </source>
</evidence>
<dbReference type="EMBL" id="RKMF01000007">
    <property type="protein sequence ID" value="ROZ63241.1"/>
    <property type="molecule type" value="Genomic_DNA"/>
</dbReference>
<dbReference type="InterPro" id="IPR003342">
    <property type="entry name" value="ArnT-like_N"/>
</dbReference>
<keyword evidence="8 10" id="KW-0472">Membrane</keyword>
<dbReference type="RefSeq" id="WP_123825039.1">
    <property type="nucleotide sequence ID" value="NZ_RKMF01000007.1"/>
</dbReference>
<feature type="transmembrane region" description="Helical" evidence="10">
    <location>
        <begin position="48"/>
        <end position="69"/>
    </location>
</feature>
<dbReference type="GO" id="GO:0005886">
    <property type="term" value="C:plasma membrane"/>
    <property type="evidence" value="ECO:0007669"/>
    <property type="project" value="UniProtKB-SubCell"/>
</dbReference>
<keyword evidence="10" id="KW-1003">Cell membrane</keyword>
<dbReference type="GO" id="GO:0004169">
    <property type="term" value="F:dolichyl-phosphate-mannose-protein mannosyltransferase activity"/>
    <property type="evidence" value="ECO:0007669"/>
    <property type="project" value="UniProtKB-UniRule"/>
</dbReference>
<comment type="subcellular location">
    <subcellularLocation>
        <location evidence="10">Cell membrane</location>
    </subcellularLocation>
    <subcellularLocation>
        <location evidence="1">Endomembrane system</location>
        <topology evidence="1">Multi-pass membrane protein</topology>
    </subcellularLocation>
</comment>
<keyword evidence="4 10" id="KW-0328">Glycosyltransferase</keyword>
<comment type="function">
    <text evidence="10">Protein O-mannosyltransferase that catalyzes the transfer of a single mannose residue from a polyprenol phospho-mannosyl lipidic donor to the hydroxyl group of selected serine and threonine residues in acceptor proteins.</text>
</comment>
<keyword evidence="7 10" id="KW-1133">Transmembrane helix</keyword>
<evidence type="ECO:0000256" key="3">
    <source>
        <dbReference type="ARBA" id="ARBA00007222"/>
    </source>
</evidence>
<evidence type="ECO:0000259" key="13">
    <source>
        <dbReference type="Pfam" id="PF16192"/>
    </source>
</evidence>
<dbReference type="Proteomes" id="UP000270616">
    <property type="component" value="Unassembled WGS sequence"/>
</dbReference>
<dbReference type="AlphaFoldDB" id="A0A3N3ZQ17"/>
<dbReference type="Pfam" id="PF02366">
    <property type="entry name" value="PMT"/>
    <property type="match status" value="1"/>
</dbReference>
<evidence type="ECO:0000256" key="9">
    <source>
        <dbReference type="ARBA" id="ARBA00093617"/>
    </source>
</evidence>
<dbReference type="InterPro" id="IPR032421">
    <property type="entry name" value="PMT_4TMC"/>
</dbReference>
<evidence type="ECO:0000256" key="6">
    <source>
        <dbReference type="ARBA" id="ARBA00022692"/>
    </source>
</evidence>
<evidence type="ECO:0000256" key="10">
    <source>
        <dbReference type="RuleBase" id="RU367007"/>
    </source>
</evidence>
<evidence type="ECO:0000256" key="7">
    <source>
        <dbReference type="ARBA" id="ARBA00022989"/>
    </source>
</evidence>
<evidence type="ECO:0000259" key="12">
    <source>
        <dbReference type="Pfam" id="PF02366"/>
    </source>
</evidence>
<evidence type="ECO:0000313" key="14">
    <source>
        <dbReference type="EMBL" id="ROZ63241.1"/>
    </source>
</evidence>
<dbReference type="PANTHER" id="PTHR10050:SF46">
    <property type="entry name" value="PROTEIN O-MANNOSYL-TRANSFERASE 2"/>
    <property type="match status" value="1"/>
</dbReference>
<dbReference type="InterPro" id="IPR027005">
    <property type="entry name" value="PMT-like"/>
</dbReference>
<sequence>MTAVTTSPRYTQSPAPGSSVARAWTPVRGSGDTEADLRERLLPSWPPVAAWMWLLPLLPVLLGGFMRFYQLARPQEIAFDETYYVKDGWALATSGYEQEWPDDADDSFALGVVPTPDGKASFVVHPPVGKWLIGWGMLLFGPGDAFGWRFFPAVFGTAMIALVVVAALLMFRSPVVAAVAGTLLAVDGLHLTHSRLALLDIFLAFFVLLAFVFLLLDRIDGRRRLIRKLQRSSPSGASDTIDGRSHGFGAWLGVRWWRIAAGISCGLAVGVKWNALYYVAALGVITVLWDLGARRAAGIRLWLPGGVVLDGLFAFVSMIPVALLTYLSTWLGWLRTSGGYDRNWAAEHPGEGAQWLPESLRSLWEYHKAAYEFHIGLDSGHTYMAGPAQWPILGRPTSYFYESLERGQHGCEAAACSQAILNLGNPVIWWSFMPAAAAVLILVLVSRKWRFDWRVLSPLALIAVGWLPWFAYPERTQFYFYALPYLPFMVLVLAGGLSVILPDRGSPRLYRILSWSVVGTWLVLVLAVAAYFWPIWTAQVIPYEAWHQRMWFPNWI</sequence>
<feature type="transmembrane region" description="Helical" evidence="10">
    <location>
        <begin position="512"/>
        <end position="533"/>
    </location>
</feature>
<accession>A0A3N3ZQ17</accession>
<organism evidence="14 15">
    <name type="scientific">Kocuria soli</name>
    <dbReference type="NCBI Taxonomy" id="2485125"/>
    <lineage>
        <taxon>Bacteria</taxon>
        <taxon>Bacillati</taxon>
        <taxon>Actinomycetota</taxon>
        <taxon>Actinomycetes</taxon>
        <taxon>Micrococcales</taxon>
        <taxon>Micrococcaceae</taxon>
        <taxon>Kocuria</taxon>
    </lineage>
</organism>
<feature type="transmembrane region" description="Helical" evidence="10">
    <location>
        <begin position="453"/>
        <end position="472"/>
    </location>
</feature>
<dbReference type="Pfam" id="PF16192">
    <property type="entry name" value="PMT_4TMC"/>
    <property type="match status" value="1"/>
</dbReference>
<evidence type="ECO:0000256" key="11">
    <source>
        <dbReference type="SAM" id="MobiDB-lite"/>
    </source>
</evidence>
<dbReference type="PANTHER" id="PTHR10050">
    <property type="entry name" value="DOLICHYL-PHOSPHATE-MANNOSE--PROTEIN MANNOSYLTRANSFERASE"/>
    <property type="match status" value="1"/>
</dbReference>
<feature type="transmembrane region" description="Helical" evidence="10">
    <location>
        <begin position="427"/>
        <end position="446"/>
    </location>
</feature>
<feature type="transmembrane region" description="Helical" evidence="10">
    <location>
        <begin position="305"/>
        <end position="327"/>
    </location>
</feature>
<feature type="compositionally biased region" description="Polar residues" evidence="11">
    <location>
        <begin position="1"/>
        <end position="16"/>
    </location>
</feature>
<dbReference type="UniPathway" id="UPA00378"/>
<dbReference type="GO" id="GO:0012505">
    <property type="term" value="C:endomembrane system"/>
    <property type="evidence" value="ECO:0007669"/>
    <property type="project" value="UniProtKB-SubCell"/>
</dbReference>
<feature type="domain" description="ArnT-like N-terminal" evidence="12">
    <location>
        <begin position="61"/>
        <end position="215"/>
    </location>
</feature>
<gene>
    <name evidence="14" type="ORF">EDL96_06760</name>
</gene>
<feature type="transmembrane region" description="Helical" evidence="10">
    <location>
        <begin position="150"/>
        <end position="171"/>
    </location>
</feature>
<feature type="transmembrane region" description="Helical" evidence="10">
    <location>
        <begin position="275"/>
        <end position="293"/>
    </location>
</feature>